<dbReference type="InterPro" id="IPR033705">
    <property type="entry name" value="Anticodon_Ia_Val"/>
</dbReference>
<evidence type="ECO:0000256" key="9">
    <source>
        <dbReference type="ARBA" id="ARBA00023146"/>
    </source>
</evidence>
<dbReference type="eggNOG" id="KOG0432">
    <property type="taxonomic scope" value="Eukaryota"/>
</dbReference>
<dbReference type="FunCoup" id="A0A0L0HK04">
    <property type="interactions" value="724"/>
</dbReference>
<reference evidence="17 18" key="1">
    <citation type="submission" date="2009-08" db="EMBL/GenBank/DDBJ databases">
        <title>The Genome Sequence of Spizellomyces punctatus strain DAOM BR117.</title>
        <authorList>
            <consortium name="The Broad Institute Genome Sequencing Platform"/>
            <person name="Russ C."/>
            <person name="Cuomo C."/>
            <person name="Shea T."/>
            <person name="Young S.K."/>
            <person name="Zeng Q."/>
            <person name="Koehrsen M."/>
            <person name="Haas B."/>
            <person name="Borodovsky M."/>
            <person name="Guigo R."/>
            <person name="Alvarado L."/>
            <person name="Berlin A."/>
            <person name="Bochicchio J."/>
            <person name="Borenstein D."/>
            <person name="Chapman S."/>
            <person name="Chen Z."/>
            <person name="Engels R."/>
            <person name="Freedman E."/>
            <person name="Gellesch M."/>
            <person name="Goldberg J."/>
            <person name="Griggs A."/>
            <person name="Gujja S."/>
            <person name="Heiman D."/>
            <person name="Hepburn T."/>
            <person name="Howarth C."/>
            <person name="Jen D."/>
            <person name="Larson L."/>
            <person name="Lewis B."/>
            <person name="Mehta T."/>
            <person name="Park D."/>
            <person name="Pearson M."/>
            <person name="Roberts A."/>
            <person name="Saif S."/>
            <person name="Shenoy N."/>
            <person name="Sisk P."/>
            <person name="Stolte C."/>
            <person name="Sykes S."/>
            <person name="Thomson T."/>
            <person name="Walk T."/>
            <person name="White J."/>
            <person name="Yandava C."/>
            <person name="Burger G."/>
            <person name="Gray M.W."/>
            <person name="Holland P.W.H."/>
            <person name="King N."/>
            <person name="Lang F.B.F."/>
            <person name="Roger A.J."/>
            <person name="Ruiz-Trillo I."/>
            <person name="Lander E."/>
            <person name="Nusbaum C."/>
        </authorList>
    </citation>
    <scope>NUCLEOTIDE SEQUENCE [LARGE SCALE GENOMIC DNA]</scope>
    <source>
        <strain evidence="17 18">DAOM BR117</strain>
    </source>
</reference>
<dbReference type="AlphaFoldDB" id="A0A0L0HK04"/>
<dbReference type="InterPro" id="IPR013155">
    <property type="entry name" value="M/V/L/I-tRNA-synth_anticd-bd"/>
</dbReference>
<dbReference type="InterPro" id="IPR009080">
    <property type="entry name" value="tRNAsynth_Ia_anticodon-bd"/>
</dbReference>
<dbReference type="PANTHER" id="PTHR11946:SF109">
    <property type="entry name" value="VALINE--TRNA LIGASE"/>
    <property type="match status" value="1"/>
</dbReference>
<dbReference type="CDD" id="cd07962">
    <property type="entry name" value="Anticodon_Ia_Val"/>
    <property type="match status" value="1"/>
</dbReference>
<evidence type="ECO:0000256" key="3">
    <source>
        <dbReference type="ARBA" id="ARBA00013169"/>
    </source>
</evidence>
<keyword evidence="8 13" id="KW-0648">Protein biosynthesis</keyword>
<protein>
    <recommendedName>
        <fullName evidence="12">Probable valine--tRNA ligase, cytoplasmic</fullName>
        <ecNumber evidence="3">6.1.1.9</ecNumber>
    </recommendedName>
    <alternativeName>
        <fullName evidence="10">Valyl-tRNA synthetase</fullName>
    </alternativeName>
</protein>
<evidence type="ECO:0000256" key="5">
    <source>
        <dbReference type="ARBA" id="ARBA00022598"/>
    </source>
</evidence>
<dbReference type="PROSITE" id="PS00178">
    <property type="entry name" value="AA_TRNA_LIGASE_I"/>
    <property type="match status" value="1"/>
</dbReference>
<proteinExistence type="inferred from homology"/>
<dbReference type="GO" id="GO:0005829">
    <property type="term" value="C:cytosol"/>
    <property type="evidence" value="ECO:0007669"/>
    <property type="project" value="TreeGrafter"/>
</dbReference>
<evidence type="ECO:0000259" key="15">
    <source>
        <dbReference type="Pfam" id="PF00133"/>
    </source>
</evidence>
<keyword evidence="5 13" id="KW-0436">Ligase</keyword>
<dbReference type="Gene3D" id="3.90.740.10">
    <property type="entry name" value="Valyl/Leucyl/Isoleucyl-tRNA synthetase, editing domain"/>
    <property type="match status" value="2"/>
</dbReference>
<dbReference type="EC" id="6.1.1.9" evidence="3"/>
<dbReference type="InterPro" id="IPR009008">
    <property type="entry name" value="Val/Leu/Ile-tRNA-synth_edit"/>
</dbReference>
<dbReference type="NCBIfam" id="TIGR00422">
    <property type="entry name" value="valS"/>
    <property type="match status" value="1"/>
</dbReference>
<keyword evidence="7 13" id="KW-0067">ATP-binding</keyword>
<dbReference type="InParanoid" id="A0A0L0HK04"/>
<dbReference type="OrthoDB" id="629407at2759"/>
<evidence type="ECO:0000313" key="17">
    <source>
        <dbReference type="EMBL" id="KND01368.1"/>
    </source>
</evidence>
<evidence type="ECO:0000256" key="6">
    <source>
        <dbReference type="ARBA" id="ARBA00022741"/>
    </source>
</evidence>
<keyword evidence="9 13" id="KW-0030">Aminoacyl-tRNA synthetase</keyword>
<evidence type="ECO:0000256" key="2">
    <source>
        <dbReference type="ARBA" id="ARBA00005594"/>
    </source>
</evidence>
<organism evidence="17 18">
    <name type="scientific">Spizellomyces punctatus (strain DAOM BR117)</name>
    <dbReference type="NCBI Taxonomy" id="645134"/>
    <lineage>
        <taxon>Eukaryota</taxon>
        <taxon>Fungi</taxon>
        <taxon>Fungi incertae sedis</taxon>
        <taxon>Chytridiomycota</taxon>
        <taxon>Chytridiomycota incertae sedis</taxon>
        <taxon>Chytridiomycetes</taxon>
        <taxon>Spizellomycetales</taxon>
        <taxon>Spizellomycetaceae</taxon>
        <taxon>Spizellomyces</taxon>
    </lineage>
</organism>
<dbReference type="RefSeq" id="XP_016609407.1">
    <property type="nucleotide sequence ID" value="XM_016751456.1"/>
</dbReference>
<feature type="domain" description="Aminoacyl-tRNA synthetase class Ia" evidence="15">
    <location>
        <begin position="150"/>
        <end position="775"/>
    </location>
</feature>
<dbReference type="OMA" id="RQWYIRN"/>
<name>A0A0L0HK04_SPIPD</name>
<comment type="subcellular location">
    <subcellularLocation>
        <location evidence="1">Cytoplasm</location>
    </subcellularLocation>
</comment>
<dbReference type="GO" id="GO:0004832">
    <property type="term" value="F:valine-tRNA ligase activity"/>
    <property type="evidence" value="ECO:0007669"/>
    <property type="project" value="UniProtKB-EC"/>
</dbReference>
<keyword evidence="4" id="KW-0963">Cytoplasm</keyword>
<comment type="similarity">
    <text evidence="2 13">Belongs to the class-I aminoacyl-tRNA synthetase family.</text>
</comment>
<dbReference type="Gene3D" id="1.10.730.10">
    <property type="entry name" value="Isoleucyl-tRNA Synthetase, Domain 1"/>
    <property type="match status" value="1"/>
</dbReference>
<accession>A0A0L0HK04</accession>
<evidence type="ECO:0000256" key="10">
    <source>
        <dbReference type="ARBA" id="ARBA00029936"/>
    </source>
</evidence>
<dbReference type="STRING" id="645134.A0A0L0HK04"/>
<evidence type="ECO:0000256" key="11">
    <source>
        <dbReference type="ARBA" id="ARBA00047552"/>
    </source>
</evidence>
<dbReference type="InterPro" id="IPR001412">
    <property type="entry name" value="aa-tRNA-synth_I_CS"/>
</dbReference>
<dbReference type="PRINTS" id="PR00986">
    <property type="entry name" value="TRNASYNTHVAL"/>
</dbReference>
<dbReference type="FunFam" id="3.90.740.10:FF:000005">
    <property type="entry name" value="Valine--tRNA ligase, mitochondrial"/>
    <property type="match status" value="1"/>
</dbReference>
<dbReference type="FunFam" id="3.40.50.620:FF:000020">
    <property type="entry name" value="Valine--tRNA ligase, mitochondrial"/>
    <property type="match status" value="1"/>
</dbReference>
<dbReference type="GeneID" id="27686715"/>
<dbReference type="EMBL" id="KQ257454">
    <property type="protein sequence ID" value="KND01368.1"/>
    <property type="molecule type" value="Genomic_DNA"/>
</dbReference>
<dbReference type="Proteomes" id="UP000053201">
    <property type="component" value="Unassembled WGS sequence"/>
</dbReference>
<evidence type="ECO:0000256" key="1">
    <source>
        <dbReference type="ARBA" id="ARBA00004496"/>
    </source>
</evidence>
<feature type="region of interest" description="Disordered" evidence="14">
    <location>
        <begin position="97"/>
        <end position="136"/>
    </location>
</feature>
<dbReference type="Pfam" id="PF08264">
    <property type="entry name" value="Anticodon_1"/>
    <property type="match status" value="1"/>
</dbReference>
<keyword evidence="18" id="KW-1185">Reference proteome</keyword>
<evidence type="ECO:0000256" key="13">
    <source>
        <dbReference type="RuleBase" id="RU363035"/>
    </source>
</evidence>
<feature type="domain" description="Methionyl/Valyl/Leucyl/Isoleucyl-tRNA synthetase anticodon-binding" evidence="16">
    <location>
        <begin position="820"/>
        <end position="868"/>
    </location>
</feature>
<dbReference type="CDD" id="cd00817">
    <property type="entry name" value="ValRS_core"/>
    <property type="match status" value="1"/>
</dbReference>
<dbReference type="SUPFAM" id="SSF50677">
    <property type="entry name" value="ValRS/IleRS/LeuRS editing domain"/>
    <property type="match status" value="1"/>
</dbReference>
<dbReference type="GO" id="GO:0006438">
    <property type="term" value="P:valyl-tRNA aminoacylation"/>
    <property type="evidence" value="ECO:0007669"/>
    <property type="project" value="InterPro"/>
</dbReference>
<dbReference type="SUPFAM" id="SSF52374">
    <property type="entry name" value="Nucleotidylyl transferase"/>
    <property type="match status" value="1"/>
</dbReference>
<dbReference type="SUPFAM" id="SSF47323">
    <property type="entry name" value="Anticodon-binding domain of a subclass of class I aminoacyl-tRNA synthetases"/>
    <property type="match status" value="1"/>
</dbReference>
<evidence type="ECO:0000313" key="18">
    <source>
        <dbReference type="Proteomes" id="UP000053201"/>
    </source>
</evidence>
<dbReference type="GO" id="GO:0002161">
    <property type="term" value="F:aminoacyl-tRNA deacylase activity"/>
    <property type="evidence" value="ECO:0007669"/>
    <property type="project" value="InterPro"/>
</dbReference>
<dbReference type="InterPro" id="IPR014729">
    <property type="entry name" value="Rossmann-like_a/b/a_fold"/>
</dbReference>
<dbReference type="PANTHER" id="PTHR11946">
    <property type="entry name" value="VALYL-TRNA SYNTHETASES"/>
    <property type="match status" value="1"/>
</dbReference>
<evidence type="ECO:0000256" key="4">
    <source>
        <dbReference type="ARBA" id="ARBA00022490"/>
    </source>
</evidence>
<dbReference type="Pfam" id="PF00133">
    <property type="entry name" value="tRNA-synt_1"/>
    <property type="match status" value="1"/>
</dbReference>
<dbReference type="NCBIfam" id="NF004349">
    <property type="entry name" value="PRK05729.1"/>
    <property type="match status" value="1"/>
</dbReference>
<evidence type="ECO:0000259" key="16">
    <source>
        <dbReference type="Pfam" id="PF08264"/>
    </source>
</evidence>
<evidence type="ECO:0000256" key="8">
    <source>
        <dbReference type="ARBA" id="ARBA00022917"/>
    </source>
</evidence>
<evidence type="ECO:0000256" key="14">
    <source>
        <dbReference type="SAM" id="MobiDB-lite"/>
    </source>
</evidence>
<sequence>MRLVHLHWISSSSFAAVTRRTFYKPLPSHLTHKRARLFSFSIRDCKQMADSIATNGPVASSIGDEVPKSKNAEKNEAKRLAKLAKYEAKLAAQAAAAQADGGVKKKEKKSKVKEVEPEPEFVNTTPSGEKKDLSGPCPTAYNPKAVEAAWYDWWEKSGYFKPDMPNGKPRPEGVFTIPIPPPNVTGALHLGHALTNSIQDCLTRWNRMKGKTTLFVPGCDHAGIATQIVVEKRLMKERGLSRHQLGREAFLKEVFKWKDQYGSRIYGQLRSVGSSMDWDRARFTMDPSMVKAVNEAFVRLHDEGIIYRENRLVNWDTKLKTALSNLEVENKELPGRTLLSVPDHDPKKQYEFGVIISFAYPVENSSEEIVVATTRLETMLGDTAVAVHPNDTRYTHLHGKYVIHPFQNRRIPIIPDEYVDPEFGTGAVKITPAHDPNDYIVGKRNQLEFVNIFTDEGRINENGAPFGGLLRFDAREAVLEELKKKGLYRGTKDNKMVIPVSERTGNIVEPLLKPQWWVNCKDMAQEAIKAVKSGQLEIIPQTSEKEWFRWMENIQDWCISRQLWWGHRVPAYFVNIEGQDNERMDGAFWVSGRDEAEARERAIKRFPDVPADKITLEQDEDVLDTWFSSGLWPFSIMGWPEQTGDMNVFYPNSLLETGRDILFFWVARMVMLGQKLTGQIPFKQVFCHAMVRDAHGRKMSKSLGNVIDPMDVINGISLPLLHKRLEEGNLDAREIKKAQEGQKRDFPNGIPQCGTDAMRFALLAYTSGGSDINLDILRVEGYRKWCNKLWNATRFALLKLGEGYTPRSGIEVTGKESIADLWILAKLNQCIRKTNEYLEQYNFMQATTALYQFWLYELCDVYLETTKTAY</sequence>
<comment type="catalytic activity">
    <reaction evidence="11">
        <text>tRNA(Val) + L-valine + ATP = L-valyl-tRNA(Val) + AMP + diphosphate</text>
        <dbReference type="Rhea" id="RHEA:10704"/>
        <dbReference type="Rhea" id="RHEA-COMP:9672"/>
        <dbReference type="Rhea" id="RHEA-COMP:9708"/>
        <dbReference type="ChEBI" id="CHEBI:30616"/>
        <dbReference type="ChEBI" id="CHEBI:33019"/>
        <dbReference type="ChEBI" id="CHEBI:57762"/>
        <dbReference type="ChEBI" id="CHEBI:78442"/>
        <dbReference type="ChEBI" id="CHEBI:78537"/>
        <dbReference type="ChEBI" id="CHEBI:456215"/>
        <dbReference type="EC" id="6.1.1.9"/>
    </reaction>
</comment>
<dbReference type="Gene3D" id="3.40.50.620">
    <property type="entry name" value="HUPs"/>
    <property type="match status" value="2"/>
</dbReference>
<dbReference type="VEuPathDB" id="FungiDB:SPPG_03181"/>
<dbReference type="InterPro" id="IPR002303">
    <property type="entry name" value="Valyl-tRNA_ligase"/>
</dbReference>
<dbReference type="InterPro" id="IPR002300">
    <property type="entry name" value="aa-tRNA-synth_Ia"/>
</dbReference>
<gene>
    <name evidence="17" type="ORF">SPPG_03181</name>
</gene>
<evidence type="ECO:0000256" key="7">
    <source>
        <dbReference type="ARBA" id="ARBA00022840"/>
    </source>
</evidence>
<dbReference type="FunFam" id="3.40.50.620:FF:000078">
    <property type="entry name" value="Valine--tRNA ligase, mitochondrial"/>
    <property type="match status" value="1"/>
</dbReference>
<evidence type="ECO:0000256" key="12">
    <source>
        <dbReference type="ARBA" id="ARBA00072234"/>
    </source>
</evidence>
<keyword evidence="6 13" id="KW-0547">Nucleotide-binding</keyword>
<dbReference type="GO" id="GO:0005524">
    <property type="term" value="F:ATP binding"/>
    <property type="evidence" value="ECO:0007669"/>
    <property type="project" value="UniProtKB-KW"/>
</dbReference>